<evidence type="ECO:0000259" key="6">
    <source>
        <dbReference type="PROSITE" id="PS50893"/>
    </source>
</evidence>
<keyword evidence="5" id="KW-0029">Amino-acid transport</keyword>
<dbReference type="GO" id="GO:0016887">
    <property type="term" value="F:ATP hydrolysis activity"/>
    <property type="evidence" value="ECO:0007669"/>
    <property type="project" value="InterPro"/>
</dbReference>
<keyword evidence="3" id="KW-0547">Nucleotide-binding</keyword>
<feature type="domain" description="ABC transporter" evidence="6">
    <location>
        <begin position="16"/>
        <end position="263"/>
    </location>
</feature>
<name>G0ED35_PYRF1</name>
<evidence type="ECO:0000256" key="2">
    <source>
        <dbReference type="ARBA" id="ARBA00022448"/>
    </source>
</evidence>
<dbReference type="PANTHER" id="PTHR43820:SF7">
    <property type="entry name" value="BRANCHED-CHAIN AMINO ACID TRANSPORT ATP-BINDING PROTEIN LIVF-RELATED"/>
    <property type="match status" value="1"/>
</dbReference>
<dbReference type="eggNOG" id="arCOG00924">
    <property type="taxonomic scope" value="Archaea"/>
</dbReference>
<dbReference type="InterPro" id="IPR027417">
    <property type="entry name" value="P-loop_NTPase"/>
</dbReference>
<dbReference type="InterPro" id="IPR003439">
    <property type="entry name" value="ABC_transporter-like_ATP-bd"/>
</dbReference>
<dbReference type="AlphaFoldDB" id="G0ED35"/>
<dbReference type="InterPro" id="IPR003593">
    <property type="entry name" value="AAA+_ATPase"/>
</dbReference>
<dbReference type="STRING" id="694429.Pyrfu_0725"/>
<dbReference type="SMART" id="SM00382">
    <property type="entry name" value="AAA"/>
    <property type="match status" value="1"/>
</dbReference>
<dbReference type="InterPro" id="IPR017871">
    <property type="entry name" value="ABC_transporter-like_CS"/>
</dbReference>
<dbReference type="InterPro" id="IPR052156">
    <property type="entry name" value="BCAA_Transport_ATP-bd_LivF"/>
</dbReference>
<gene>
    <name evidence="7" type="ordered locus">Pyrfu_0725</name>
</gene>
<dbReference type="GO" id="GO:0015658">
    <property type="term" value="F:branched-chain amino acid transmembrane transporter activity"/>
    <property type="evidence" value="ECO:0007669"/>
    <property type="project" value="TreeGrafter"/>
</dbReference>
<dbReference type="SUPFAM" id="SSF52540">
    <property type="entry name" value="P-loop containing nucleoside triphosphate hydrolases"/>
    <property type="match status" value="1"/>
</dbReference>
<dbReference type="InParanoid" id="G0ED35"/>
<dbReference type="Pfam" id="PF00005">
    <property type="entry name" value="ABC_tran"/>
    <property type="match status" value="1"/>
</dbReference>
<protein>
    <submittedName>
        <fullName evidence="7">ABC transporter-related protein</fullName>
    </submittedName>
</protein>
<proteinExistence type="inferred from homology"/>
<evidence type="ECO:0000256" key="1">
    <source>
        <dbReference type="ARBA" id="ARBA00005417"/>
    </source>
</evidence>
<dbReference type="GO" id="GO:0015807">
    <property type="term" value="P:L-amino acid transport"/>
    <property type="evidence" value="ECO:0007669"/>
    <property type="project" value="TreeGrafter"/>
</dbReference>
<comment type="similarity">
    <text evidence="1">Belongs to the ABC transporter superfamily.</text>
</comment>
<organism evidence="7 8">
    <name type="scientific">Pyrolobus fumarii (strain DSM 11204 / 1A)</name>
    <dbReference type="NCBI Taxonomy" id="694429"/>
    <lineage>
        <taxon>Archaea</taxon>
        <taxon>Thermoproteota</taxon>
        <taxon>Thermoprotei</taxon>
        <taxon>Desulfurococcales</taxon>
        <taxon>Pyrodictiaceae</taxon>
        <taxon>Pyrolobus</taxon>
    </lineage>
</organism>
<reference evidence="7 8" key="1">
    <citation type="journal article" date="2011" name="Stand. Genomic Sci.">
        <title>Complete genome sequence of the hyperthermophilic chemolithoautotroph Pyrolobus fumarii type strain (1A).</title>
        <authorList>
            <person name="Anderson I."/>
            <person name="Goker M."/>
            <person name="Nolan M."/>
            <person name="Lucas S."/>
            <person name="Hammon N."/>
            <person name="Deshpande S."/>
            <person name="Cheng J.F."/>
            <person name="Tapia R."/>
            <person name="Han C."/>
            <person name="Goodwin L."/>
            <person name="Pitluck S."/>
            <person name="Huntemann M."/>
            <person name="Liolios K."/>
            <person name="Ivanova N."/>
            <person name="Pagani I."/>
            <person name="Mavromatis K."/>
            <person name="Ovchinikova G."/>
            <person name="Pati A."/>
            <person name="Chen A."/>
            <person name="Palaniappan K."/>
            <person name="Land M."/>
            <person name="Hauser L."/>
            <person name="Brambilla E.M."/>
            <person name="Huber H."/>
            <person name="Yasawong M."/>
            <person name="Rohde M."/>
            <person name="Spring S."/>
            <person name="Abt B."/>
            <person name="Sikorski J."/>
            <person name="Wirth R."/>
            <person name="Detter J.C."/>
            <person name="Woyke T."/>
            <person name="Bristow J."/>
            <person name="Eisen J.A."/>
            <person name="Markowitz V."/>
            <person name="Hugenholtz P."/>
            <person name="Kyrpides N.C."/>
            <person name="Klenk H.P."/>
            <person name="Lapidus A."/>
        </authorList>
    </citation>
    <scope>NUCLEOTIDE SEQUENCE [LARGE SCALE GENOMIC DNA]</scope>
    <source>
        <strain evidence="8">DSM 11204 / 1A</strain>
    </source>
</reference>
<evidence type="ECO:0000313" key="7">
    <source>
        <dbReference type="EMBL" id="AEM38594.1"/>
    </source>
</evidence>
<dbReference type="KEGG" id="pfm:Pyrfu_0725"/>
<keyword evidence="8" id="KW-1185">Reference proteome</keyword>
<dbReference type="PANTHER" id="PTHR43820">
    <property type="entry name" value="HIGH-AFFINITY BRANCHED-CHAIN AMINO ACID TRANSPORT ATP-BINDING PROTEIN LIVF"/>
    <property type="match status" value="1"/>
</dbReference>
<evidence type="ECO:0000256" key="3">
    <source>
        <dbReference type="ARBA" id="ARBA00022741"/>
    </source>
</evidence>
<sequence length="265" mass="29365">MRMGERMDGAARGLPVRVQDVYAGYGKLEILHGVNLYANPGELVVIVGPNGSGKSTLLKTIFGFTKIYRGRIIVGSRDVTRVPPNKKPYLGLAYVFQTGNVFASLTVEENLKLSWLVFSVRAKRGELGKEAMRDPQRAFRKKLEEILEMFPRLRERLKQRAGTLSGGERQMLAIAKALLTEPRVLLLDEPTAALAPRVAEEVLEIVRKIADSGLTVLLVEQNAKRALEIGDRGYILVQGKVAYEGTTKEILAHPELGKLYLGLLK</sequence>
<evidence type="ECO:0000256" key="4">
    <source>
        <dbReference type="ARBA" id="ARBA00022840"/>
    </source>
</evidence>
<dbReference type="GO" id="GO:0005524">
    <property type="term" value="F:ATP binding"/>
    <property type="evidence" value="ECO:0007669"/>
    <property type="project" value="UniProtKB-KW"/>
</dbReference>
<dbReference type="PROSITE" id="PS00211">
    <property type="entry name" value="ABC_TRANSPORTER_1"/>
    <property type="match status" value="1"/>
</dbReference>
<evidence type="ECO:0000256" key="5">
    <source>
        <dbReference type="ARBA" id="ARBA00022970"/>
    </source>
</evidence>
<dbReference type="HOGENOM" id="CLU_000604_1_2_2"/>
<dbReference type="Proteomes" id="UP000001037">
    <property type="component" value="Chromosome"/>
</dbReference>
<dbReference type="PROSITE" id="PS50893">
    <property type="entry name" value="ABC_TRANSPORTER_2"/>
    <property type="match status" value="1"/>
</dbReference>
<dbReference type="Gene3D" id="3.40.50.300">
    <property type="entry name" value="P-loop containing nucleotide triphosphate hydrolases"/>
    <property type="match status" value="1"/>
</dbReference>
<keyword evidence="4" id="KW-0067">ATP-binding</keyword>
<dbReference type="EMBL" id="CP002838">
    <property type="protein sequence ID" value="AEM38594.1"/>
    <property type="molecule type" value="Genomic_DNA"/>
</dbReference>
<dbReference type="FunCoup" id="G0ED35">
    <property type="interactions" value="22"/>
</dbReference>
<dbReference type="CDD" id="cd03224">
    <property type="entry name" value="ABC_TM1139_LivF_branched"/>
    <property type="match status" value="1"/>
</dbReference>
<keyword evidence="2" id="KW-0813">Transport</keyword>
<evidence type="ECO:0000313" key="8">
    <source>
        <dbReference type="Proteomes" id="UP000001037"/>
    </source>
</evidence>
<accession>G0ED35</accession>